<name>A0AA86UL46_9EUKA</name>
<dbReference type="EMBL" id="CAXDID020000010">
    <property type="protein sequence ID" value="CAL5979361.1"/>
    <property type="molecule type" value="Genomic_DNA"/>
</dbReference>
<evidence type="ECO:0000313" key="2">
    <source>
        <dbReference type="EMBL" id="CAL5979361.1"/>
    </source>
</evidence>
<evidence type="ECO:0000313" key="3">
    <source>
        <dbReference type="Proteomes" id="UP001642409"/>
    </source>
</evidence>
<dbReference type="AlphaFoldDB" id="A0AA86UL46"/>
<dbReference type="Proteomes" id="UP001642409">
    <property type="component" value="Unassembled WGS sequence"/>
</dbReference>
<protein>
    <submittedName>
        <fullName evidence="2">Hypothetical_protein</fullName>
    </submittedName>
</protein>
<comment type="caution">
    <text evidence="1">The sequence shown here is derived from an EMBL/GenBank/DDBJ whole genome shotgun (WGS) entry which is preliminary data.</text>
</comment>
<dbReference type="Gene3D" id="4.10.60.10">
    <property type="entry name" value="Zinc finger, CCHC-type"/>
    <property type="match status" value="1"/>
</dbReference>
<proteinExistence type="predicted"/>
<keyword evidence="3" id="KW-1185">Reference proteome</keyword>
<gene>
    <name evidence="1" type="ORF">HINF_LOCUS43321</name>
    <name evidence="2" type="ORF">HINF_LOCUS5508</name>
</gene>
<dbReference type="EMBL" id="CATOUU010000865">
    <property type="protein sequence ID" value="CAI9955676.1"/>
    <property type="molecule type" value="Genomic_DNA"/>
</dbReference>
<evidence type="ECO:0000313" key="1">
    <source>
        <dbReference type="EMBL" id="CAI9955676.1"/>
    </source>
</evidence>
<organism evidence="1">
    <name type="scientific">Hexamita inflata</name>
    <dbReference type="NCBI Taxonomy" id="28002"/>
    <lineage>
        <taxon>Eukaryota</taxon>
        <taxon>Metamonada</taxon>
        <taxon>Diplomonadida</taxon>
        <taxon>Hexamitidae</taxon>
        <taxon>Hexamitinae</taxon>
        <taxon>Hexamita</taxon>
    </lineage>
</organism>
<reference evidence="1" key="1">
    <citation type="submission" date="2023-06" db="EMBL/GenBank/DDBJ databases">
        <authorList>
            <person name="Kurt Z."/>
        </authorList>
    </citation>
    <scope>NUCLEOTIDE SEQUENCE</scope>
</reference>
<accession>A0AA86UL46</accession>
<sequence>MDILCAVCRGQHYTTNCTLMRTCAICTEYPCQCGYQQQKNFGFAKRTIKQATLTTKYETHCYKCGQYHIPQQCEFRQLQAAKSQINETACINCGSRRHQSAECSFELQNQLEYGVWFTYQEMLDMQ</sequence>
<reference evidence="2 3" key="2">
    <citation type="submission" date="2024-07" db="EMBL/GenBank/DDBJ databases">
        <authorList>
            <person name="Akdeniz Z."/>
        </authorList>
    </citation>
    <scope>NUCLEOTIDE SEQUENCE [LARGE SCALE GENOMIC DNA]</scope>
</reference>